<dbReference type="EMBL" id="JAPFFF010000004">
    <property type="protein sequence ID" value="KAK8891568.1"/>
    <property type="molecule type" value="Genomic_DNA"/>
</dbReference>
<dbReference type="Gene3D" id="1.10.340.30">
    <property type="entry name" value="Hypothetical protein, domain 2"/>
    <property type="match status" value="1"/>
</dbReference>
<dbReference type="InterPro" id="IPR011257">
    <property type="entry name" value="DNA_glycosylase"/>
</dbReference>
<comment type="cofactor">
    <cofactor evidence="1">
        <name>[4Fe-4S] cluster</name>
        <dbReference type="ChEBI" id="CHEBI:49883"/>
    </cofactor>
</comment>
<keyword evidence="8" id="KW-0411">Iron-sulfur</keyword>
<feature type="compositionally biased region" description="Acidic residues" evidence="12">
    <location>
        <begin position="247"/>
        <end position="269"/>
    </location>
</feature>
<dbReference type="InterPro" id="IPR023170">
    <property type="entry name" value="HhH_base_excis_C"/>
</dbReference>
<sequence>MKKTKLTPLEQLNILKSFREKEFKENRNSDDKKEIQKSNEKALNPDKKQRFQVLISLMLSAQTKDSISEQALKNLDEGLEGGLTASSLSTANVSTVKELIKRVSFSNKKSENIIEAAKLCQKDYNGDIPDNYDDLISIKGVGKKMATLTMSEAWNKRVGIGVDTHIHRTANRLKWVKTKTPEQTEDDLQNIFPEELWEEVDKSVLYFGQTICNAVSPKCDRCPIYDSCTAKKTKNKRGNQKKQATNDLEDIEEISSNENEDLEDVDSNEITEKQESKDDEFVNYMSSRTRSSSRKSKK</sequence>
<dbReference type="SUPFAM" id="SSF48150">
    <property type="entry name" value="DNA-glycosylase"/>
    <property type="match status" value="1"/>
</dbReference>
<name>A0ABR2KKV2_9EUKA</name>
<keyword evidence="5" id="KW-0227">DNA damage</keyword>
<evidence type="ECO:0000256" key="12">
    <source>
        <dbReference type="SAM" id="MobiDB-lite"/>
    </source>
</evidence>
<dbReference type="CDD" id="cd00056">
    <property type="entry name" value="ENDO3c"/>
    <property type="match status" value="1"/>
</dbReference>
<evidence type="ECO:0000313" key="14">
    <source>
        <dbReference type="EMBL" id="KAK8891568.1"/>
    </source>
</evidence>
<protein>
    <submittedName>
        <fullName evidence="14">Alpha,alpha-trehalase nth1</fullName>
    </submittedName>
</protein>
<gene>
    <name evidence="14" type="ORF">M9Y10_028781</name>
</gene>
<comment type="similarity">
    <text evidence="2">Belongs to the Nth/MutY family.</text>
</comment>
<dbReference type="PANTHER" id="PTHR43286">
    <property type="entry name" value="ENDONUCLEASE III-LIKE PROTEIN 1"/>
    <property type="match status" value="1"/>
</dbReference>
<keyword evidence="11" id="KW-0326">Glycosidase</keyword>
<dbReference type="SMART" id="SM00478">
    <property type="entry name" value="ENDO3c"/>
    <property type="match status" value="1"/>
</dbReference>
<evidence type="ECO:0000256" key="7">
    <source>
        <dbReference type="ARBA" id="ARBA00023004"/>
    </source>
</evidence>
<feature type="domain" description="HhH-GPD" evidence="13">
    <location>
        <begin position="59"/>
        <end position="210"/>
    </location>
</feature>
<keyword evidence="15" id="KW-1185">Reference proteome</keyword>
<organism evidence="14 15">
    <name type="scientific">Tritrichomonas musculus</name>
    <dbReference type="NCBI Taxonomy" id="1915356"/>
    <lineage>
        <taxon>Eukaryota</taxon>
        <taxon>Metamonada</taxon>
        <taxon>Parabasalia</taxon>
        <taxon>Tritrichomonadida</taxon>
        <taxon>Tritrichomonadidae</taxon>
        <taxon>Tritrichomonas</taxon>
    </lineage>
</organism>
<evidence type="ECO:0000259" key="13">
    <source>
        <dbReference type="SMART" id="SM00478"/>
    </source>
</evidence>
<keyword evidence="4" id="KW-0479">Metal-binding</keyword>
<dbReference type="Proteomes" id="UP001470230">
    <property type="component" value="Unassembled WGS sequence"/>
</dbReference>
<feature type="region of interest" description="Disordered" evidence="12">
    <location>
        <begin position="232"/>
        <end position="298"/>
    </location>
</feature>
<keyword evidence="9" id="KW-0234">DNA repair</keyword>
<evidence type="ECO:0000313" key="15">
    <source>
        <dbReference type="Proteomes" id="UP001470230"/>
    </source>
</evidence>
<dbReference type="PANTHER" id="PTHR43286:SF1">
    <property type="entry name" value="ENDONUCLEASE III-LIKE PROTEIN 1"/>
    <property type="match status" value="1"/>
</dbReference>
<dbReference type="SMART" id="SM00525">
    <property type="entry name" value="FES"/>
    <property type="match status" value="1"/>
</dbReference>
<dbReference type="InterPro" id="IPR003265">
    <property type="entry name" value="HhH-GPD_domain"/>
</dbReference>
<feature type="compositionally biased region" description="Basic and acidic residues" evidence="12">
    <location>
        <begin position="270"/>
        <end position="280"/>
    </location>
</feature>
<dbReference type="Pfam" id="PF00730">
    <property type="entry name" value="HhH-GPD"/>
    <property type="match status" value="1"/>
</dbReference>
<dbReference type="Pfam" id="PF00633">
    <property type="entry name" value="HHH"/>
    <property type="match status" value="1"/>
</dbReference>
<keyword evidence="7" id="KW-0408">Iron</keyword>
<evidence type="ECO:0000256" key="10">
    <source>
        <dbReference type="ARBA" id="ARBA00023239"/>
    </source>
</evidence>
<dbReference type="PROSITE" id="PS00764">
    <property type="entry name" value="ENDONUCLEASE_III_1"/>
    <property type="match status" value="1"/>
</dbReference>
<keyword evidence="6" id="KW-0378">Hydrolase</keyword>
<dbReference type="Gene3D" id="1.10.1670.10">
    <property type="entry name" value="Helix-hairpin-Helix base-excision DNA repair enzymes (C-terminal)"/>
    <property type="match status" value="1"/>
</dbReference>
<evidence type="ECO:0000256" key="9">
    <source>
        <dbReference type="ARBA" id="ARBA00023204"/>
    </source>
</evidence>
<accession>A0ABR2KKV2</accession>
<evidence type="ECO:0000256" key="1">
    <source>
        <dbReference type="ARBA" id="ARBA00001966"/>
    </source>
</evidence>
<feature type="region of interest" description="Disordered" evidence="12">
    <location>
        <begin position="23"/>
        <end position="42"/>
    </location>
</feature>
<evidence type="ECO:0000256" key="8">
    <source>
        <dbReference type="ARBA" id="ARBA00023014"/>
    </source>
</evidence>
<evidence type="ECO:0000256" key="4">
    <source>
        <dbReference type="ARBA" id="ARBA00022723"/>
    </source>
</evidence>
<keyword evidence="3" id="KW-0004">4Fe-4S</keyword>
<evidence type="ECO:0000256" key="6">
    <source>
        <dbReference type="ARBA" id="ARBA00022801"/>
    </source>
</evidence>
<evidence type="ECO:0000256" key="5">
    <source>
        <dbReference type="ARBA" id="ARBA00022763"/>
    </source>
</evidence>
<reference evidence="14 15" key="1">
    <citation type="submission" date="2024-04" db="EMBL/GenBank/DDBJ databases">
        <title>Tritrichomonas musculus Genome.</title>
        <authorList>
            <person name="Alves-Ferreira E."/>
            <person name="Grigg M."/>
            <person name="Lorenzi H."/>
            <person name="Galac M."/>
        </authorList>
    </citation>
    <scope>NUCLEOTIDE SEQUENCE [LARGE SCALE GENOMIC DNA]</scope>
    <source>
        <strain evidence="14 15">EAF2021</strain>
    </source>
</reference>
<dbReference type="InterPro" id="IPR004035">
    <property type="entry name" value="Endouclease-III_FeS-bd_BS"/>
</dbReference>
<dbReference type="InterPro" id="IPR003651">
    <property type="entry name" value="Endonuclease3_FeS-loop_motif"/>
</dbReference>
<evidence type="ECO:0000256" key="11">
    <source>
        <dbReference type="ARBA" id="ARBA00023295"/>
    </source>
</evidence>
<proteinExistence type="inferred from homology"/>
<keyword evidence="10" id="KW-0456">Lyase</keyword>
<dbReference type="InterPro" id="IPR000445">
    <property type="entry name" value="HhH_motif"/>
</dbReference>
<evidence type="ECO:0000256" key="2">
    <source>
        <dbReference type="ARBA" id="ARBA00008343"/>
    </source>
</evidence>
<comment type="caution">
    <text evidence="14">The sequence shown here is derived from an EMBL/GenBank/DDBJ whole genome shotgun (WGS) entry which is preliminary data.</text>
</comment>
<evidence type="ECO:0000256" key="3">
    <source>
        <dbReference type="ARBA" id="ARBA00022485"/>
    </source>
</evidence>